<dbReference type="RefSeq" id="WP_109619026.1">
    <property type="nucleotide sequence ID" value="NZ_QGDO01000003.1"/>
</dbReference>
<evidence type="ECO:0000313" key="2">
    <source>
        <dbReference type="Proteomes" id="UP000245535"/>
    </source>
</evidence>
<comment type="caution">
    <text evidence="1">The sequence shown here is derived from an EMBL/GenBank/DDBJ whole genome shotgun (WGS) entry which is preliminary data.</text>
</comment>
<reference evidence="1 2" key="1">
    <citation type="submission" date="2018-03" db="EMBL/GenBank/DDBJ databases">
        <title>Genomic Encyclopedia of Archaeal and Bacterial Type Strains, Phase II (KMG-II): from individual species to whole genera.</title>
        <authorList>
            <person name="Goeker M."/>
        </authorList>
    </citation>
    <scope>NUCLEOTIDE SEQUENCE [LARGE SCALE GENOMIC DNA]</scope>
    <source>
        <strain evidence="1 2">DSM 28229</strain>
    </source>
</reference>
<keyword evidence="2" id="KW-1185">Reference proteome</keyword>
<dbReference type="EMBL" id="QGDO01000003">
    <property type="protein sequence ID" value="PWJ42244.1"/>
    <property type="molecule type" value="Genomic_DNA"/>
</dbReference>
<dbReference type="Proteomes" id="UP000245535">
    <property type="component" value="Unassembled WGS sequence"/>
</dbReference>
<accession>A0A315ZBZ7</accession>
<gene>
    <name evidence="1" type="ORF">BC781_103496</name>
</gene>
<protein>
    <submittedName>
        <fullName evidence="1">Uncharacterized protein</fullName>
    </submittedName>
</protein>
<sequence>MSQDIFKKIGEGINESSKCLTGLLEEESEQMKVPLSQYEKLDKTLVISPLDNEKDRVWAFFTSSVSLEIADYIIYSLQGDDIFCFVLDLKKSKTNDNKSKGRKQIVSTIPLAKMLYEKTTGVNPEELKCVGIRVFGPPRGKKVPNKLEPSKDDDGKLVIVNYNQNKSGAKLTSLTHLVKEIKKEGFFN</sequence>
<evidence type="ECO:0000313" key="1">
    <source>
        <dbReference type="EMBL" id="PWJ42244.1"/>
    </source>
</evidence>
<name>A0A315ZBZ7_SEDFL</name>
<organism evidence="1 2">
    <name type="scientific">Sediminitomix flava</name>
    <dbReference type="NCBI Taxonomy" id="379075"/>
    <lineage>
        <taxon>Bacteria</taxon>
        <taxon>Pseudomonadati</taxon>
        <taxon>Bacteroidota</taxon>
        <taxon>Cytophagia</taxon>
        <taxon>Cytophagales</taxon>
        <taxon>Flammeovirgaceae</taxon>
        <taxon>Sediminitomix</taxon>
    </lineage>
</organism>
<proteinExistence type="predicted"/>
<dbReference type="AlphaFoldDB" id="A0A315ZBZ7"/>